<feature type="non-terminal residue" evidence="1">
    <location>
        <position position="169"/>
    </location>
</feature>
<feature type="non-terminal residue" evidence="1">
    <location>
        <position position="1"/>
    </location>
</feature>
<name>A0ABD0MTZ7_CIRMR</name>
<sequence>HMKRCSAKRERHENSQCTKRVLGLAAVAKAAFSGTVSDGVLKLIRSIRNEEIASVVRHDPIRKNSSITTLEDAIKPVNFMATVQAAKELAGFSKDEKTFDAPSLALKIGRHLLHISSIIRGNAIIAGNKELGECTEQFQTLYRTKWTEMSAEKQKYKTKVNLPLTEDMQ</sequence>
<evidence type="ECO:0000313" key="2">
    <source>
        <dbReference type="Proteomes" id="UP001529510"/>
    </source>
</evidence>
<organism evidence="1 2">
    <name type="scientific">Cirrhinus mrigala</name>
    <name type="common">Mrigala</name>
    <dbReference type="NCBI Taxonomy" id="683832"/>
    <lineage>
        <taxon>Eukaryota</taxon>
        <taxon>Metazoa</taxon>
        <taxon>Chordata</taxon>
        <taxon>Craniata</taxon>
        <taxon>Vertebrata</taxon>
        <taxon>Euteleostomi</taxon>
        <taxon>Actinopterygii</taxon>
        <taxon>Neopterygii</taxon>
        <taxon>Teleostei</taxon>
        <taxon>Ostariophysi</taxon>
        <taxon>Cypriniformes</taxon>
        <taxon>Cyprinidae</taxon>
        <taxon>Labeoninae</taxon>
        <taxon>Labeonini</taxon>
        <taxon>Cirrhinus</taxon>
    </lineage>
</organism>
<protein>
    <submittedName>
        <fullName evidence="1">Uncharacterized protein</fullName>
    </submittedName>
</protein>
<keyword evidence="2" id="KW-1185">Reference proteome</keyword>
<accession>A0ABD0MTZ7</accession>
<dbReference type="EMBL" id="JAMKFB020000189">
    <property type="protein sequence ID" value="KAL0152441.1"/>
    <property type="molecule type" value="Genomic_DNA"/>
</dbReference>
<dbReference type="AlphaFoldDB" id="A0ABD0MTZ7"/>
<dbReference type="PANTHER" id="PTHR33480">
    <property type="entry name" value="SET DOMAIN-CONTAINING PROTEIN-RELATED"/>
    <property type="match status" value="1"/>
</dbReference>
<comment type="caution">
    <text evidence="1">The sequence shown here is derived from an EMBL/GenBank/DDBJ whole genome shotgun (WGS) entry which is preliminary data.</text>
</comment>
<gene>
    <name evidence="1" type="ORF">M9458_052164</name>
</gene>
<reference evidence="1 2" key="1">
    <citation type="submission" date="2024-05" db="EMBL/GenBank/DDBJ databases">
        <title>Genome sequencing and assembly of Indian major carp, Cirrhinus mrigala (Hamilton, 1822).</title>
        <authorList>
            <person name="Mohindra V."/>
            <person name="Chowdhury L.M."/>
            <person name="Lal K."/>
            <person name="Jena J.K."/>
        </authorList>
    </citation>
    <scope>NUCLEOTIDE SEQUENCE [LARGE SCALE GENOMIC DNA]</scope>
    <source>
        <strain evidence="1">CM1030</strain>
        <tissue evidence="1">Blood</tissue>
    </source>
</reference>
<evidence type="ECO:0000313" key="1">
    <source>
        <dbReference type="EMBL" id="KAL0152441.1"/>
    </source>
</evidence>
<proteinExistence type="predicted"/>
<dbReference type="Proteomes" id="UP001529510">
    <property type="component" value="Unassembled WGS sequence"/>
</dbReference>
<dbReference type="PANTHER" id="PTHR33480:SF5">
    <property type="entry name" value="SI:DKEY-51D8.9"/>
    <property type="match status" value="1"/>
</dbReference>